<dbReference type="EMBL" id="JAACXV010023257">
    <property type="protein sequence ID" value="KAF7263096.1"/>
    <property type="molecule type" value="Genomic_DNA"/>
</dbReference>
<keyword evidence="2" id="KW-1185">Reference proteome</keyword>
<reference evidence="1" key="1">
    <citation type="submission" date="2020-08" db="EMBL/GenBank/DDBJ databases">
        <title>Genome sequencing and assembly of the red palm weevil Rhynchophorus ferrugineus.</title>
        <authorList>
            <person name="Dias G.B."/>
            <person name="Bergman C.M."/>
            <person name="Manee M."/>
        </authorList>
    </citation>
    <scope>NUCLEOTIDE SEQUENCE</scope>
    <source>
        <strain evidence="1">AA-2017</strain>
        <tissue evidence="1">Whole larva</tissue>
    </source>
</reference>
<evidence type="ECO:0000313" key="1">
    <source>
        <dbReference type="EMBL" id="KAF7263096.1"/>
    </source>
</evidence>
<dbReference type="AlphaFoldDB" id="A0A834LX05"/>
<organism evidence="1 2">
    <name type="scientific">Rhynchophorus ferrugineus</name>
    <name type="common">Red palm weevil</name>
    <name type="synonym">Curculio ferrugineus</name>
    <dbReference type="NCBI Taxonomy" id="354439"/>
    <lineage>
        <taxon>Eukaryota</taxon>
        <taxon>Metazoa</taxon>
        <taxon>Ecdysozoa</taxon>
        <taxon>Arthropoda</taxon>
        <taxon>Hexapoda</taxon>
        <taxon>Insecta</taxon>
        <taxon>Pterygota</taxon>
        <taxon>Neoptera</taxon>
        <taxon>Endopterygota</taxon>
        <taxon>Coleoptera</taxon>
        <taxon>Polyphaga</taxon>
        <taxon>Cucujiformia</taxon>
        <taxon>Curculionidae</taxon>
        <taxon>Dryophthorinae</taxon>
        <taxon>Rhynchophorus</taxon>
    </lineage>
</organism>
<accession>A0A834LX05</accession>
<protein>
    <submittedName>
        <fullName evidence="1">Uncharacterized protein</fullName>
    </submittedName>
</protein>
<gene>
    <name evidence="1" type="ORF">GWI33_003619</name>
</gene>
<dbReference type="Proteomes" id="UP000625711">
    <property type="component" value="Unassembled WGS sequence"/>
</dbReference>
<sequence length="122" mass="12893">MIPVTPVTKAGFTRTTSPAATLAQNAPEKKATIDDIDPIKTAARDASSVVSGRTRTRGLRTNTHLYRVSLILEHPERSCGRTLAPPTTLSVCLMDSMAASQCSSNLSTVDIDSAPGQPGAIW</sequence>
<comment type="caution">
    <text evidence="1">The sequence shown here is derived from an EMBL/GenBank/DDBJ whole genome shotgun (WGS) entry which is preliminary data.</text>
</comment>
<name>A0A834LX05_RHYFE</name>
<evidence type="ECO:0000313" key="2">
    <source>
        <dbReference type="Proteomes" id="UP000625711"/>
    </source>
</evidence>
<proteinExistence type="predicted"/>